<dbReference type="AlphaFoldDB" id="A0A8T0PTE8"/>
<accession>A0A8T0PTE8</accession>
<dbReference type="Proteomes" id="UP000823388">
    <property type="component" value="Chromosome 8K"/>
</dbReference>
<feature type="transmembrane region" description="Helical" evidence="2">
    <location>
        <begin position="201"/>
        <end position="223"/>
    </location>
</feature>
<dbReference type="OrthoDB" id="695882at2759"/>
<gene>
    <name evidence="3" type="ORF">PVAP13_8KG360108</name>
</gene>
<feature type="transmembrane region" description="Helical" evidence="2">
    <location>
        <begin position="132"/>
        <end position="151"/>
    </location>
</feature>
<keyword evidence="2" id="KW-1133">Transmembrane helix</keyword>
<evidence type="ECO:0000256" key="2">
    <source>
        <dbReference type="SAM" id="Phobius"/>
    </source>
</evidence>
<evidence type="ECO:0000313" key="3">
    <source>
        <dbReference type="EMBL" id="KAG2563769.1"/>
    </source>
</evidence>
<dbReference type="EMBL" id="CM029051">
    <property type="protein sequence ID" value="KAG2563769.1"/>
    <property type="molecule type" value="Genomic_DNA"/>
</dbReference>
<keyword evidence="2" id="KW-0472">Membrane</keyword>
<proteinExistence type="predicted"/>
<keyword evidence="4" id="KW-1185">Reference proteome</keyword>
<protein>
    <submittedName>
        <fullName evidence="3">Uncharacterized protein</fullName>
    </submittedName>
</protein>
<dbReference type="PANTHER" id="PTHR33115">
    <property type="entry name" value="ARM REPEAT SUPERFAMILY PROTEIN"/>
    <property type="match status" value="1"/>
</dbReference>
<feature type="transmembrane region" description="Helical" evidence="2">
    <location>
        <begin position="39"/>
        <end position="64"/>
    </location>
</feature>
<evidence type="ECO:0000313" key="4">
    <source>
        <dbReference type="Proteomes" id="UP000823388"/>
    </source>
</evidence>
<evidence type="ECO:0000256" key="1">
    <source>
        <dbReference type="SAM" id="MobiDB-lite"/>
    </source>
</evidence>
<name>A0A8T0PTE8_PANVG</name>
<keyword evidence="2" id="KW-0812">Transmembrane</keyword>
<comment type="caution">
    <text evidence="3">The sequence shown here is derived from an EMBL/GenBank/DDBJ whole genome shotgun (WGS) entry which is preliminary data.</text>
</comment>
<dbReference type="PANTHER" id="PTHR33115:SF25">
    <property type="entry name" value="CONDENSIN COMPLEX SUBUNIT 1 C-TERMINAL DOMAIN-CONTAINING PROTEIN"/>
    <property type="match status" value="1"/>
</dbReference>
<feature type="region of interest" description="Disordered" evidence="1">
    <location>
        <begin position="1"/>
        <end position="23"/>
    </location>
</feature>
<organism evidence="3 4">
    <name type="scientific">Panicum virgatum</name>
    <name type="common">Blackwell switchgrass</name>
    <dbReference type="NCBI Taxonomy" id="38727"/>
    <lineage>
        <taxon>Eukaryota</taxon>
        <taxon>Viridiplantae</taxon>
        <taxon>Streptophyta</taxon>
        <taxon>Embryophyta</taxon>
        <taxon>Tracheophyta</taxon>
        <taxon>Spermatophyta</taxon>
        <taxon>Magnoliopsida</taxon>
        <taxon>Liliopsida</taxon>
        <taxon>Poales</taxon>
        <taxon>Poaceae</taxon>
        <taxon>PACMAD clade</taxon>
        <taxon>Panicoideae</taxon>
        <taxon>Panicodae</taxon>
        <taxon>Paniceae</taxon>
        <taxon>Panicinae</taxon>
        <taxon>Panicum</taxon>
        <taxon>Panicum sect. Hiantes</taxon>
    </lineage>
</organism>
<reference evidence="3" key="1">
    <citation type="submission" date="2020-05" db="EMBL/GenBank/DDBJ databases">
        <title>WGS assembly of Panicum virgatum.</title>
        <authorList>
            <person name="Lovell J.T."/>
            <person name="Jenkins J."/>
            <person name="Shu S."/>
            <person name="Juenger T.E."/>
            <person name="Schmutz J."/>
        </authorList>
    </citation>
    <scope>NUCLEOTIDE SEQUENCE</scope>
    <source>
        <strain evidence="3">AP13</strain>
    </source>
</reference>
<sequence>MAGGAGERGDGGASSSRPKEPPVRLEDVSLNTYVLAQTYLLRAVTGLGYLALTWSTVVLLGGFVTSLLKTDFWCITVISMIQAARIFDDLAEKRYVKSVLDAMEPLFRKISAQVNNAATKDHASERREKSITILYCARAIVFVLLGVTIFFPCWVAVGLPFIAAGLVYDLGPLACTGIPLWRLLKRDYLSASGGDDDGNLVPALVIFYSLVLCQGVFYCVWFLCTSGRIKEWQVDSLNRRCKLTDKLWGKASTEAYFSDTKAKCWKDPGSINGGGKLIHYAVDQLGAESWRENRSGARILDAFARQGVDLRSLLLPSRPKIQKLIDMLGWRRGPPEIRELAARIVADVAGDIHLAQFPGAIRCISSLLQNETTTQPIHWRDTNRPQRSKVPNQIQVYMRVVEKRLTQLGQQVGKVAEQKEPDGSDRNDSGCSAEMILQGLTILERLASNHHNCSDICNAPGLLSKITAPLYSGTLIQDMDISGTWPGLVSRSFRVLH</sequence>